<sequence>MCNNTEVINIYKHPDKDYVYIGRGSPFGNPFKLGKYTREEALEKFHHYFHEYALKNEDYRNAVLALKGKKLGCFCKPKSCHGDIIKEWLDGQANTV</sequence>
<protein>
    <recommendedName>
        <fullName evidence="1">DUF4326 domain-containing protein</fullName>
    </recommendedName>
</protein>
<gene>
    <name evidence="2" type="ORF">MM415B02892_0007</name>
</gene>
<dbReference type="EMBL" id="MT142733">
    <property type="protein sequence ID" value="QJA87798.1"/>
    <property type="molecule type" value="Genomic_DNA"/>
</dbReference>
<evidence type="ECO:0000313" key="2">
    <source>
        <dbReference type="EMBL" id="QJA87798.1"/>
    </source>
</evidence>
<dbReference type="Pfam" id="PF14216">
    <property type="entry name" value="DUF4326"/>
    <property type="match status" value="1"/>
</dbReference>
<organism evidence="2">
    <name type="scientific">viral metagenome</name>
    <dbReference type="NCBI Taxonomy" id="1070528"/>
    <lineage>
        <taxon>unclassified sequences</taxon>
        <taxon>metagenomes</taxon>
        <taxon>organismal metagenomes</taxon>
    </lineage>
</organism>
<evidence type="ECO:0000259" key="1">
    <source>
        <dbReference type="Pfam" id="PF14216"/>
    </source>
</evidence>
<dbReference type="AlphaFoldDB" id="A0A6M3L3D3"/>
<name>A0A6M3L3D3_9ZZZZ</name>
<reference evidence="2" key="1">
    <citation type="submission" date="2020-03" db="EMBL/GenBank/DDBJ databases">
        <title>The deep terrestrial virosphere.</title>
        <authorList>
            <person name="Holmfeldt K."/>
            <person name="Nilsson E."/>
            <person name="Simone D."/>
            <person name="Lopez-Fernandez M."/>
            <person name="Wu X."/>
            <person name="de Brujin I."/>
            <person name="Lundin D."/>
            <person name="Andersson A."/>
            <person name="Bertilsson S."/>
            <person name="Dopson M."/>
        </authorList>
    </citation>
    <scope>NUCLEOTIDE SEQUENCE</scope>
    <source>
        <strain evidence="2">MM415B02892</strain>
    </source>
</reference>
<feature type="domain" description="DUF4326" evidence="1">
    <location>
        <begin position="14"/>
        <end position="87"/>
    </location>
</feature>
<dbReference type="InterPro" id="IPR025475">
    <property type="entry name" value="DUF4326"/>
</dbReference>
<accession>A0A6M3L3D3</accession>
<proteinExistence type="predicted"/>